<dbReference type="Proteomes" id="UP000281261">
    <property type="component" value="Unassembled WGS sequence"/>
</dbReference>
<evidence type="ECO:0000313" key="1">
    <source>
        <dbReference type="EMBL" id="RLC36083.1"/>
    </source>
</evidence>
<evidence type="ECO:0000313" key="2">
    <source>
        <dbReference type="Proteomes" id="UP000281261"/>
    </source>
</evidence>
<sequence length="294" mass="34072">AIDDRLFRELVIEKLRGIEIENLTYYFTLHEGKFKYFEEFRPIELTTITHEQHPPIKDGKGTEFHEKGLFSTGSKYLDEVVGGYRKGSFVLFEIDSGVPPIFHQPSTTVENFLMQDRGVIIVPCKGLSPIYYFDLYTVMVGREKVSKNCKIITISEKPQNNQHEPWIIYTDSDAKHFLETVNRVIEEFKREEKDSILLFFSFDKIEADFGPENAEKIALEIISKTRVEKGLCMGTTFPSTKINVRLKEMADYTLKLFSKKGRIFFYGITPPTVIYNANIDFTKSHPKFYLTPVT</sequence>
<comment type="caution">
    <text evidence="1">The sequence shown here is derived from an EMBL/GenBank/DDBJ whole genome shotgun (WGS) entry which is preliminary data.</text>
</comment>
<name>A0A420ZB96_UNCK3</name>
<gene>
    <name evidence="1" type="ORF">DRH29_05265</name>
</gene>
<organism evidence="1 2">
    <name type="scientific">candidate division Kazan bacterium</name>
    <dbReference type="NCBI Taxonomy" id="2202143"/>
    <lineage>
        <taxon>Bacteria</taxon>
        <taxon>Bacteria division Kazan-3B-28</taxon>
    </lineage>
</organism>
<reference evidence="1 2" key="1">
    <citation type="submission" date="2018-06" db="EMBL/GenBank/DDBJ databases">
        <title>Extensive metabolic versatility and redundancy in microbially diverse, dynamic hydrothermal sediments.</title>
        <authorList>
            <person name="Dombrowski N."/>
            <person name="Teske A."/>
            <person name="Baker B.J."/>
        </authorList>
    </citation>
    <scope>NUCLEOTIDE SEQUENCE [LARGE SCALE GENOMIC DNA]</scope>
    <source>
        <strain evidence="1">B79_G16</strain>
    </source>
</reference>
<accession>A0A420ZB96</accession>
<dbReference type="AlphaFoldDB" id="A0A420ZB96"/>
<dbReference type="EMBL" id="QMNG01000087">
    <property type="protein sequence ID" value="RLC36083.1"/>
    <property type="molecule type" value="Genomic_DNA"/>
</dbReference>
<proteinExistence type="predicted"/>
<feature type="non-terminal residue" evidence="1">
    <location>
        <position position="1"/>
    </location>
</feature>
<protein>
    <submittedName>
        <fullName evidence="1">Uncharacterized protein</fullName>
    </submittedName>
</protein>